<organism evidence="8 9">
    <name type="scientific">Inhella crocodyli</name>
    <dbReference type="NCBI Taxonomy" id="2499851"/>
    <lineage>
        <taxon>Bacteria</taxon>
        <taxon>Pseudomonadati</taxon>
        <taxon>Pseudomonadota</taxon>
        <taxon>Betaproteobacteria</taxon>
        <taxon>Burkholderiales</taxon>
        <taxon>Sphaerotilaceae</taxon>
        <taxon>Inhella</taxon>
    </lineage>
</organism>
<dbReference type="InterPro" id="IPR041700">
    <property type="entry name" value="OMP_b-brl_3"/>
</dbReference>
<dbReference type="EMBL" id="SACM01000001">
    <property type="protein sequence ID" value="RVT88260.1"/>
    <property type="molecule type" value="Genomic_DNA"/>
</dbReference>
<dbReference type="InterPro" id="IPR010104">
    <property type="entry name" value="TonB_rcpt_bac"/>
</dbReference>
<evidence type="ECO:0000313" key="9">
    <source>
        <dbReference type="Proteomes" id="UP000288587"/>
    </source>
</evidence>
<keyword evidence="8" id="KW-0675">Receptor</keyword>
<name>A0A437LS80_9BURK</name>
<comment type="subcellular location">
    <subcellularLocation>
        <location evidence="1">Cell outer membrane</location>
    </subcellularLocation>
</comment>
<gene>
    <name evidence="8" type="ORF">EOD73_04475</name>
</gene>
<evidence type="ECO:0000256" key="1">
    <source>
        <dbReference type="ARBA" id="ARBA00004442"/>
    </source>
</evidence>
<feature type="chain" id="PRO_5019070738" evidence="5">
    <location>
        <begin position="33"/>
        <end position="920"/>
    </location>
</feature>
<evidence type="ECO:0000259" key="7">
    <source>
        <dbReference type="Pfam" id="PF14905"/>
    </source>
</evidence>
<evidence type="ECO:0000256" key="5">
    <source>
        <dbReference type="SAM" id="SignalP"/>
    </source>
</evidence>
<evidence type="ECO:0000259" key="6">
    <source>
        <dbReference type="Pfam" id="PF07715"/>
    </source>
</evidence>
<evidence type="ECO:0000313" key="8">
    <source>
        <dbReference type="EMBL" id="RVT88260.1"/>
    </source>
</evidence>
<dbReference type="InterPro" id="IPR036942">
    <property type="entry name" value="Beta-barrel_TonB_sf"/>
</dbReference>
<feature type="domain" description="TonB-dependent receptor plug" evidence="6">
    <location>
        <begin position="57"/>
        <end position="158"/>
    </location>
</feature>
<sequence length="920" mass="98098">MKSSRSGRDLFRVNAVTAGCLVALLAAGAVQAQQQLDTVVVTGIRKGIEDAISVKKNKDSIVEAISAEDIGKLPDASVAESIARLPGVTAQRTAGRAQQISIRGMAPDFATALLNGREQVTTGDSRGVEFDQYPSELLSSVLIYKTPDGALIGQGLSGTVDLQTVRPLNFKTRQLAFNVREQQTGVGLGKDREGDGRRLSAFYVDQFFDRTLGVALGWARFTEDGAQTSRFEGWGVADTDFGAGKVKTPGGFNSWLDQTVQTRTASVATLQFKPSKSYEASADLFFSKFDKDKKTKGFQAPVGFSSAGGYDPGGTLTTATVAGGIASAGTFNNFKGVVRNDTESTLDEMRSLGLNQKWTGDVYTAVLDLSASNARRTGGIMETTAGLAGPGLTGSNNTISWTGFDGSNVNSAKFTTGVNYGSASSIGLTDVMGWGGGAATPQAGYSKLPHVEDDLKALRFSVARDLPEGLFFSSVEVGVNESRRMKDRAYVEGRLVINGTDPYAVAAIPGASTINISGIPVVSWDPRGSVGPIYTVASKLVSDIANKDWTVKEKATTLYTKANLDTEVLGMPLRGNAGLQFINTKQDSTAFNVDGSACPGDVCAVRPNIGGANYHDILPSANFVLDLGNDQSLRLGLARVMARPTLNDMRASLGFGINQSYIDPTTNTLNPIFSGGAGNPALKPFRANAFDLSYEKFWGTKAYVSAAAFYKDLRTYILRKDVSFDYTPYVTASTPKPPRGNVGILNLPVNGSGGDIKGIELSASMPLEMVWKPLSGFGVQASYSSTSSSINLSTSGVSSTDINTGTIPLPGLSKDVASVQIYYERSGFQIRVGQRYRSDFVGEVSDFTGDRRLTYIKGESVTDAQIGYEFQSGPLKGLSVLLQGYNLGDAKFIRYRDTPSNEVENTKYGKSYLLGVNYKL</sequence>
<feature type="signal peptide" evidence="5">
    <location>
        <begin position="1"/>
        <end position="32"/>
    </location>
</feature>
<accession>A0A437LS80</accession>
<dbReference type="Pfam" id="PF07715">
    <property type="entry name" value="Plug"/>
    <property type="match status" value="1"/>
</dbReference>
<evidence type="ECO:0000256" key="3">
    <source>
        <dbReference type="ARBA" id="ARBA00023136"/>
    </source>
</evidence>
<dbReference type="InterPro" id="IPR037066">
    <property type="entry name" value="Plug_dom_sf"/>
</dbReference>
<protein>
    <submittedName>
        <fullName evidence="8">TonB-dependent receptor</fullName>
    </submittedName>
</protein>
<evidence type="ECO:0000256" key="4">
    <source>
        <dbReference type="ARBA" id="ARBA00023237"/>
    </source>
</evidence>
<evidence type="ECO:0000256" key="2">
    <source>
        <dbReference type="ARBA" id="ARBA00009810"/>
    </source>
</evidence>
<keyword evidence="5" id="KW-0732">Signal</keyword>
<dbReference type="Pfam" id="PF14905">
    <property type="entry name" value="OMP_b-brl_3"/>
    <property type="match status" value="1"/>
</dbReference>
<dbReference type="SUPFAM" id="SSF56935">
    <property type="entry name" value="Porins"/>
    <property type="match status" value="1"/>
</dbReference>
<dbReference type="RefSeq" id="WP_127681257.1">
    <property type="nucleotide sequence ID" value="NZ_SACM01000001.1"/>
</dbReference>
<keyword evidence="4" id="KW-0998">Cell outer membrane</keyword>
<proteinExistence type="inferred from homology"/>
<comment type="caution">
    <text evidence="8">The sequence shown here is derived from an EMBL/GenBank/DDBJ whole genome shotgun (WGS) entry which is preliminary data.</text>
</comment>
<dbReference type="PANTHER" id="PTHR40980:SF3">
    <property type="entry name" value="TONB-DEPENDENT RECEPTOR-LIKE BETA-BARREL DOMAIN-CONTAINING PROTEIN"/>
    <property type="match status" value="1"/>
</dbReference>
<reference evidence="8 9" key="1">
    <citation type="submission" date="2019-01" db="EMBL/GenBank/DDBJ databases">
        <authorList>
            <person name="Chen W.-M."/>
        </authorList>
    </citation>
    <scope>NUCLEOTIDE SEQUENCE [LARGE SCALE GENOMIC DNA]</scope>
    <source>
        <strain evidence="8 9">CCP-18</strain>
    </source>
</reference>
<dbReference type="Gene3D" id="2.40.170.20">
    <property type="entry name" value="TonB-dependent receptor, beta-barrel domain"/>
    <property type="match status" value="1"/>
</dbReference>
<dbReference type="OrthoDB" id="8727862at2"/>
<keyword evidence="3" id="KW-0472">Membrane</keyword>
<dbReference type="NCBIfam" id="TIGR01782">
    <property type="entry name" value="TonB-Xanth-Caul"/>
    <property type="match status" value="1"/>
</dbReference>
<dbReference type="AlphaFoldDB" id="A0A437LS80"/>
<dbReference type="PANTHER" id="PTHR40980">
    <property type="entry name" value="PLUG DOMAIN-CONTAINING PROTEIN"/>
    <property type="match status" value="1"/>
</dbReference>
<feature type="domain" description="Outer membrane protein beta-barrel" evidence="7">
    <location>
        <begin position="613"/>
        <end position="814"/>
    </location>
</feature>
<keyword evidence="9" id="KW-1185">Reference proteome</keyword>
<dbReference type="InterPro" id="IPR012910">
    <property type="entry name" value="Plug_dom"/>
</dbReference>
<comment type="similarity">
    <text evidence="2">Belongs to the TonB-dependent receptor family.</text>
</comment>
<dbReference type="GO" id="GO:0009279">
    <property type="term" value="C:cell outer membrane"/>
    <property type="evidence" value="ECO:0007669"/>
    <property type="project" value="UniProtKB-SubCell"/>
</dbReference>
<dbReference type="Proteomes" id="UP000288587">
    <property type="component" value="Unassembled WGS sequence"/>
</dbReference>
<dbReference type="Gene3D" id="2.170.130.10">
    <property type="entry name" value="TonB-dependent receptor, plug domain"/>
    <property type="match status" value="1"/>
</dbReference>